<feature type="region of interest" description="Disordered" evidence="2">
    <location>
        <begin position="1"/>
        <end position="22"/>
    </location>
</feature>
<dbReference type="Pfam" id="PF21205">
    <property type="entry name" value="Rep3_C"/>
    <property type="match status" value="1"/>
</dbReference>
<comment type="similarity">
    <text evidence="1">Belongs to the initiator RepB protein family.</text>
</comment>
<feature type="region of interest" description="Disordered" evidence="2">
    <location>
        <begin position="434"/>
        <end position="456"/>
    </location>
</feature>
<name>A0AB37DK28_9LACO</name>
<dbReference type="RefSeq" id="WP_065989303.1">
    <property type="nucleotide sequence ID" value="NZ_CP047143.1"/>
</dbReference>
<evidence type="ECO:0000259" key="3">
    <source>
        <dbReference type="Pfam" id="PF01051"/>
    </source>
</evidence>
<dbReference type="Proteomes" id="UP000464915">
    <property type="component" value="Plasmid unnamed"/>
</dbReference>
<evidence type="ECO:0000313" key="4">
    <source>
        <dbReference type="EMBL" id="QHQ69212.1"/>
    </source>
</evidence>
<dbReference type="SUPFAM" id="SSF46785">
    <property type="entry name" value="Winged helix' DNA-binding domain"/>
    <property type="match status" value="1"/>
</dbReference>
<sequence>MTENSQDSNSQDSNTTKEKKNLSLQVKMSNDVNNQDIFRTIDTFTEFENNFFYACLAQVYEQHDTEITFSSLQMKRLIGYSSHISMNAFVDKITRAFKKYEAITQDVDGIDPKGNPYREVHTLFRVGRVYTNDLTVHIQVDKPFINLFNDLEEWTRFSLLQYTRLHTKYIKRLYRVLKQYRTTGWKRYTLEEFREALMIPKSYESTDINKRILNPAMEDLASIFQDIKVVKLYQKGKRGRRLGGYEFKWKPEARNRKDFRNNEILQDSAAIYYIRTNPNLKTKQKFRAIDRYRGLKLGTTESNYKNSHPKSYFLDDNGKERQKRYMFSSSHLEGANRYSAKQLQELVNLYESFNKRGILKEADMYDLKQLERLLLAKKTEEVKKGQISDNPPKDTILYKTLDLTGADNFAQLDEFEKIHGKHMVDAAIDENIQDQFGEDKRKEDNRPVENKFFDNL</sequence>
<dbReference type="InterPro" id="IPR036390">
    <property type="entry name" value="WH_DNA-bd_sf"/>
</dbReference>
<reference evidence="4 5" key="1">
    <citation type="submission" date="2019-12" db="EMBL/GenBank/DDBJ databases">
        <title>Complete Genome Sequences of Lactobacillus strains, C25 and P38, Isolated from Chicken Cecum.</title>
        <authorList>
            <person name="Hassan H.M."/>
            <person name="Mendoza M."/>
            <person name="Rezvani M."/>
            <person name="Koci M.D."/>
            <person name="Dickey A.N."/>
            <person name="Scholl E.H."/>
        </authorList>
    </citation>
    <scope>NUCLEOTIDE SEQUENCE [LARGE SCALE GENOMIC DNA]</scope>
    <source>
        <strain evidence="4 5">C25</strain>
        <plasmid evidence="4 5">unnamed</plasmid>
    </source>
</reference>
<feature type="domain" description="Initiator Rep protein WH1" evidence="3">
    <location>
        <begin position="26"/>
        <end position="178"/>
    </location>
</feature>
<geneLocation type="plasmid" evidence="4 5">
    <name>unnamed</name>
</geneLocation>
<dbReference type="GO" id="GO:0003887">
    <property type="term" value="F:DNA-directed DNA polymerase activity"/>
    <property type="evidence" value="ECO:0007669"/>
    <property type="project" value="InterPro"/>
</dbReference>
<evidence type="ECO:0000256" key="2">
    <source>
        <dbReference type="SAM" id="MobiDB-lite"/>
    </source>
</evidence>
<feature type="compositionally biased region" description="Low complexity" evidence="2">
    <location>
        <begin position="1"/>
        <end position="14"/>
    </location>
</feature>
<protein>
    <submittedName>
        <fullName evidence="4">RepB family plasmid replication initiator protein</fullName>
    </submittedName>
</protein>
<accession>A0AB37DK28</accession>
<keyword evidence="4" id="KW-0614">Plasmid</keyword>
<dbReference type="InterPro" id="IPR000525">
    <property type="entry name" value="Initiator_Rep_WH1"/>
</dbReference>
<organism evidence="4 5">
    <name type="scientific">Lactobacillus crispatus</name>
    <dbReference type="NCBI Taxonomy" id="47770"/>
    <lineage>
        <taxon>Bacteria</taxon>
        <taxon>Bacillati</taxon>
        <taxon>Bacillota</taxon>
        <taxon>Bacilli</taxon>
        <taxon>Lactobacillales</taxon>
        <taxon>Lactobacillaceae</taxon>
        <taxon>Lactobacillus</taxon>
    </lineage>
</organism>
<evidence type="ECO:0000313" key="5">
    <source>
        <dbReference type="Proteomes" id="UP000464915"/>
    </source>
</evidence>
<gene>
    <name evidence="4" type="ORF">GSR61_11545</name>
</gene>
<feature type="compositionally biased region" description="Basic and acidic residues" evidence="2">
    <location>
        <begin position="437"/>
        <end position="456"/>
    </location>
</feature>
<evidence type="ECO:0000256" key="1">
    <source>
        <dbReference type="ARBA" id="ARBA00038283"/>
    </source>
</evidence>
<dbReference type="InterPro" id="IPR036388">
    <property type="entry name" value="WH-like_DNA-bd_sf"/>
</dbReference>
<dbReference type="Gene3D" id="1.10.10.10">
    <property type="entry name" value="Winged helix-like DNA-binding domain superfamily/Winged helix DNA-binding domain"/>
    <property type="match status" value="1"/>
</dbReference>
<dbReference type="AlphaFoldDB" id="A0AB37DK28"/>
<proteinExistence type="inferred from homology"/>
<dbReference type="GO" id="GO:0006270">
    <property type="term" value="P:DNA replication initiation"/>
    <property type="evidence" value="ECO:0007669"/>
    <property type="project" value="InterPro"/>
</dbReference>
<dbReference type="EMBL" id="CP047143">
    <property type="protein sequence ID" value="QHQ69212.1"/>
    <property type="molecule type" value="Genomic_DNA"/>
</dbReference>
<dbReference type="Pfam" id="PF01051">
    <property type="entry name" value="Rep3_N"/>
    <property type="match status" value="1"/>
</dbReference>